<proteinExistence type="predicted"/>
<gene>
    <name evidence="1" type="ORF">O1420_04665</name>
    <name evidence="2" type="ORF">O1433_06685</name>
</gene>
<evidence type="ECO:0000313" key="2">
    <source>
        <dbReference type="EMBL" id="MCZ2687182.1"/>
    </source>
</evidence>
<accession>A0A9Q4JFD8</accession>
<evidence type="ECO:0000313" key="1">
    <source>
        <dbReference type="EMBL" id="MCZ2570683.1"/>
    </source>
</evidence>
<evidence type="ECO:0000313" key="3">
    <source>
        <dbReference type="Proteomes" id="UP001079672"/>
    </source>
</evidence>
<dbReference type="AlphaFoldDB" id="A0A9Q4JFD8"/>
<comment type="caution">
    <text evidence="2">The sequence shown here is derived from an EMBL/GenBank/DDBJ whole genome shotgun (WGS) entry which is preliminary data.</text>
</comment>
<reference evidence="2" key="1">
    <citation type="submission" date="2022-12" db="EMBL/GenBank/DDBJ databases">
        <title>Development of a Multilocus Sequence Typing Scheme for Bacteroides fragilis Based on Whole Genome Sequencing Data and Clinical Application.</title>
        <authorList>
            <person name="Nielsen F.D."/>
            <person name="Justesen U.S."/>
        </authorList>
    </citation>
    <scope>NUCLEOTIDE SEQUENCE</scope>
    <source>
        <strain evidence="2">BF_AM_ODE_DK_2015_4</strain>
        <strain evidence="1">BF_BC_VIB_DK_2012_57</strain>
    </source>
</reference>
<dbReference type="RefSeq" id="WP_042987111.1">
    <property type="nucleotide sequence ID" value="NZ_JAIWXF010000018.1"/>
</dbReference>
<protein>
    <submittedName>
        <fullName evidence="2">Uncharacterized protein</fullName>
    </submittedName>
</protein>
<dbReference type="Proteomes" id="UP001079672">
    <property type="component" value="Unassembled WGS sequence"/>
</dbReference>
<sequence length="131" mass="14703">MIIEIDSIKDSGNLEKERVIFKVIENGDLGKYMVAQSITINDTSFSSKLQNLYWFPDKELKAGDLVVLYTKQGEKGNSVNEDGSTTYFYYWGLTSTLSSIEKSCVVLLETSWSTQAVPKPELQSEIDGESK</sequence>
<dbReference type="Proteomes" id="UP001078742">
    <property type="component" value="Unassembled WGS sequence"/>
</dbReference>
<dbReference type="EMBL" id="JAPTZU010000003">
    <property type="protein sequence ID" value="MCZ2687182.1"/>
    <property type="molecule type" value="Genomic_DNA"/>
</dbReference>
<dbReference type="EMBL" id="JAPUAV010000003">
    <property type="protein sequence ID" value="MCZ2570683.1"/>
    <property type="molecule type" value="Genomic_DNA"/>
</dbReference>
<name>A0A9Q4JFD8_BACFG</name>
<organism evidence="2 3">
    <name type="scientific">Bacteroides fragilis</name>
    <dbReference type="NCBI Taxonomy" id="817"/>
    <lineage>
        <taxon>Bacteria</taxon>
        <taxon>Pseudomonadati</taxon>
        <taxon>Bacteroidota</taxon>
        <taxon>Bacteroidia</taxon>
        <taxon>Bacteroidales</taxon>
        <taxon>Bacteroidaceae</taxon>
        <taxon>Bacteroides</taxon>
    </lineage>
</organism>